<dbReference type="OrthoDB" id="4869494at2"/>
<comment type="caution">
    <text evidence="2">The sequence shown here is derived from an EMBL/GenBank/DDBJ whole genome shotgun (WGS) entry which is preliminary data.</text>
</comment>
<dbReference type="RefSeq" id="WP_048553589.1">
    <property type="nucleotide sequence ID" value="NZ_HF570958.1"/>
</dbReference>
<dbReference type="STRING" id="1194083.BN12_1470003"/>
<dbReference type="EMBL" id="CAJB01000054">
    <property type="protein sequence ID" value="CCH76777.1"/>
    <property type="molecule type" value="Genomic_DNA"/>
</dbReference>
<protein>
    <recommendedName>
        <fullName evidence="4">TadE family protein</fullName>
    </recommendedName>
</protein>
<evidence type="ECO:0000256" key="1">
    <source>
        <dbReference type="SAM" id="Phobius"/>
    </source>
</evidence>
<keyword evidence="1" id="KW-1133">Transmembrane helix</keyword>
<sequence length="152" mass="16187">MRRLVEHVRRRLRDESGSAVVEFVTLGVVLLIPLVYLVMFMGRLQAGSYAVAAAAREAGRSYVSAADPASAPGRAQAAARLSFEDQGFTRETSLAVTCDGSPCLRPEGRVSATARVVVPLPLVPGFVRSLVPLQVPVSATHVSTVDRFRGAP</sequence>
<reference evidence="2 3" key="1">
    <citation type="journal article" date="2013" name="ISME J.">
        <title>A metabolic model for members of the genus Tetrasphaera involved in enhanced biological phosphorus removal.</title>
        <authorList>
            <person name="Kristiansen R."/>
            <person name="Nguyen H.T.T."/>
            <person name="Saunders A.M."/>
            <person name="Nielsen J.L."/>
            <person name="Wimmer R."/>
            <person name="Le V.Q."/>
            <person name="McIlroy S.J."/>
            <person name="Petrovski S."/>
            <person name="Seviour R.J."/>
            <person name="Calteau A."/>
            <person name="Nielsen K.L."/>
            <person name="Nielsen P.H."/>
        </authorList>
    </citation>
    <scope>NUCLEOTIDE SEQUENCE [LARGE SCALE GENOMIC DNA]</scope>
    <source>
        <strain evidence="2 3">T1-X7</strain>
    </source>
</reference>
<evidence type="ECO:0008006" key="4">
    <source>
        <dbReference type="Google" id="ProtNLM"/>
    </source>
</evidence>
<evidence type="ECO:0000313" key="3">
    <source>
        <dbReference type="Proteomes" id="UP000035721"/>
    </source>
</evidence>
<keyword evidence="1" id="KW-0472">Membrane</keyword>
<evidence type="ECO:0000313" key="2">
    <source>
        <dbReference type="EMBL" id="CCH76777.1"/>
    </source>
</evidence>
<dbReference type="AlphaFoldDB" id="A0A077LVF8"/>
<organism evidence="2 3">
    <name type="scientific">Nostocoides japonicum T1-X7</name>
    <dbReference type="NCBI Taxonomy" id="1194083"/>
    <lineage>
        <taxon>Bacteria</taxon>
        <taxon>Bacillati</taxon>
        <taxon>Actinomycetota</taxon>
        <taxon>Actinomycetes</taxon>
        <taxon>Micrococcales</taxon>
        <taxon>Intrasporangiaceae</taxon>
        <taxon>Nostocoides</taxon>
    </lineage>
</organism>
<proteinExistence type="predicted"/>
<feature type="transmembrane region" description="Helical" evidence="1">
    <location>
        <begin position="20"/>
        <end position="41"/>
    </location>
</feature>
<dbReference type="Proteomes" id="UP000035721">
    <property type="component" value="Unassembled WGS sequence"/>
</dbReference>
<keyword evidence="1" id="KW-0812">Transmembrane</keyword>
<name>A0A077LVF8_9MICO</name>
<gene>
    <name evidence="2" type="ORF">BN12_1470003</name>
</gene>
<accession>A0A077LVF8</accession>
<keyword evidence="3" id="KW-1185">Reference proteome</keyword>